<evidence type="ECO:0000256" key="1">
    <source>
        <dbReference type="SAM" id="MobiDB-lite"/>
    </source>
</evidence>
<name>A0A8S2JG53_9BILA</name>
<dbReference type="Proteomes" id="UP000681720">
    <property type="component" value="Unassembled WGS sequence"/>
</dbReference>
<feature type="region of interest" description="Disordered" evidence="1">
    <location>
        <begin position="1499"/>
        <end position="1528"/>
    </location>
</feature>
<feature type="compositionally biased region" description="Low complexity" evidence="1">
    <location>
        <begin position="1842"/>
        <end position="1853"/>
    </location>
</feature>
<dbReference type="GO" id="GO:0030154">
    <property type="term" value="P:cell differentiation"/>
    <property type="evidence" value="ECO:0007669"/>
    <property type="project" value="TreeGrafter"/>
</dbReference>
<feature type="compositionally biased region" description="Polar residues" evidence="1">
    <location>
        <begin position="446"/>
        <end position="460"/>
    </location>
</feature>
<feature type="compositionally biased region" description="Polar residues" evidence="1">
    <location>
        <begin position="631"/>
        <end position="657"/>
    </location>
</feature>
<feature type="region of interest" description="Disordered" evidence="1">
    <location>
        <begin position="321"/>
        <end position="368"/>
    </location>
</feature>
<feature type="compositionally biased region" description="Polar residues" evidence="1">
    <location>
        <begin position="1187"/>
        <end position="1219"/>
    </location>
</feature>
<feature type="compositionally biased region" description="Low complexity" evidence="1">
    <location>
        <begin position="1499"/>
        <end position="1508"/>
    </location>
</feature>
<feature type="compositionally biased region" description="Polar residues" evidence="1">
    <location>
        <begin position="2165"/>
        <end position="2178"/>
    </location>
</feature>
<dbReference type="Proteomes" id="UP000681967">
    <property type="component" value="Unassembled WGS sequence"/>
</dbReference>
<feature type="compositionally biased region" description="Polar residues" evidence="1">
    <location>
        <begin position="1434"/>
        <end position="1443"/>
    </location>
</feature>
<feature type="compositionally biased region" description="Polar residues" evidence="1">
    <location>
        <begin position="717"/>
        <end position="731"/>
    </location>
</feature>
<evidence type="ECO:0000313" key="3">
    <source>
        <dbReference type="EMBL" id="CAF3809527.1"/>
    </source>
</evidence>
<dbReference type="EMBL" id="CAJOBH010000428">
    <property type="protein sequence ID" value="CAF3791068.1"/>
    <property type="molecule type" value="Genomic_DNA"/>
</dbReference>
<feature type="region of interest" description="Disordered" evidence="1">
    <location>
        <begin position="1592"/>
        <end position="1652"/>
    </location>
</feature>
<feature type="region of interest" description="Disordered" evidence="1">
    <location>
        <begin position="1050"/>
        <end position="1111"/>
    </location>
</feature>
<feature type="compositionally biased region" description="Polar residues" evidence="1">
    <location>
        <begin position="341"/>
        <end position="359"/>
    </location>
</feature>
<feature type="region of interest" description="Disordered" evidence="1">
    <location>
        <begin position="614"/>
        <end position="668"/>
    </location>
</feature>
<feature type="compositionally biased region" description="Low complexity" evidence="1">
    <location>
        <begin position="420"/>
        <end position="445"/>
    </location>
</feature>
<feature type="compositionally biased region" description="Low complexity" evidence="1">
    <location>
        <begin position="2015"/>
        <end position="2027"/>
    </location>
</feature>
<feature type="compositionally biased region" description="Polar residues" evidence="1">
    <location>
        <begin position="2212"/>
        <end position="2234"/>
    </location>
</feature>
<feature type="compositionally biased region" description="Polar residues" evidence="1">
    <location>
        <begin position="1069"/>
        <end position="1103"/>
    </location>
</feature>
<feature type="compositionally biased region" description="Polar residues" evidence="1">
    <location>
        <begin position="855"/>
        <end position="897"/>
    </location>
</feature>
<feature type="region of interest" description="Disordered" evidence="1">
    <location>
        <begin position="398"/>
        <end position="460"/>
    </location>
</feature>
<dbReference type="PANTHER" id="PTHR14038:SF0">
    <property type="entry name" value="LP18708P"/>
    <property type="match status" value="1"/>
</dbReference>
<feature type="compositionally biased region" description="Basic and acidic residues" evidence="1">
    <location>
        <begin position="1639"/>
        <end position="1652"/>
    </location>
</feature>
<feature type="region of interest" description="Disordered" evidence="1">
    <location>
        <begin position="1831"/>
        <end position="1853"/>
    </location>
</feature>
<feature type="region of interest" description="Disordered" evidence="1">
    <location>
        <begin position="1186"/>
        <end position="1340"/>
    </location>
</feature>
<feature type="compositionally biased region" description="Polar residues" evidence="1">
    <location>
        <begin position="1609"/>
        <end position="1627"/>
    </location>
</feature>
<feature type="region of interest" description="Disordered" evidence="1">
    <location>
        <begin position="2009"/>
        <end position="2128"/>
    </location>
</feature>
<feature type="compositionally biased region" description="Low complexity" evidence="1">
    <location>
        <begin position="536"/>
        <end position="550"/>
    </location>
</feature>
<sequence length="2246" mass="251875">MHSVVGGEPKWPSLIHSSSHVPIGVVKDGEQNKNFLEYFEICSDEISLSVLYKACLLLFKLPRTQGWTNLGKISSRRIPPPANLPSLKSETGTATVSFDPTISTGTSHGWTASGNQTPTNLAANQTRPLTPSKQPTQQQLDSLSAHVSTSPPPSSSSTLTSDIDKPRGAATWSTVTAGNTTGNSNDHPPNLLGLNDFPRLATQDNKTTKSQPDSLLNSISTMSQGPIFRPANLASWKEGGGRAQPMSNDLTKESNDNNNNNLSALSMQSQMLPANASSNLLQSQIQNSNNSQYNRMYQPQQQQQQQQQMWSYNVGNSYGSYGANQAPSSMSMHQLHHHQQRASPYGNNAQSQSQQQRMNASADYKTPTILRNKDIDDLSKLTDNVTWASAPQEVNYEEKIRFSDDEDNDITDNNTKSRRYNNNNNNNSQKQSYPQVLQNNNNNNNRSMHTNYSQQQTTRSRLLQDDEHVKQMQDDKNSELINTLTVAKQRRDEQERNLRDSSQRPSTTVQKSFDDQKQIPGYQTRPLITSTGKDNLSSSQIDSSSLWGQSNSGTASRTRHDTADSQTFAMKSWSDQMDSFNYASLHEKSGGQVDTDDHHDDTTAAVTITSVPSATHKYSRSQSESSCQSQTDNNGTTINRSKNYPMSNRRQPKSNLILSKPTRPKAKPTDVIDYFENNEHQHHMKSNDQWGDIEKTNYNSNNRYQQSYSNDRRSTTHHQQQQNFSEDLSQKSNRHNEQTNDYNRTKQPAKTRSNVASRQSDMPSSSSSKVETKTVTNKTQPAWRPLSPARPLDPNEPTLQEAITYKSQIKTNDSNDRRQSAPVERKQHYTTSTTPINTASIPPLMSVRSDVPLTPIQTSNTASKHFKTSNQSQRQDYNSSSHYSQRNDFYSETNDSAWGNDEDYYDDETGYYDPNIQNQQRHHQSMGYHSNVHHRGYIALGSYGRYRRGGTLRQQQQYNAYGVSTTSSQHNTSTGARTKKVITNRTTTTKKLNESPEQTESTKLVSDEIVKKPTAWGLDKKPSITEEVPKVKPIETPVVPIEIEKPKETITITSEPKPENEPIIAGQTEIDSTLTNKKPTATTNSQRKPNKDQQNYHYQNQPVSHHRNTYGRSAQDYDTTQISSHNYYATGHRTTRGSRTARMHDLSGGYYYEHPQQRYNNRYNYSNEHYAQQHQVHVPNKTIKRAGSSTATNDRQQTKQQTMKGSNAIINPRLQSASDNEQKEGEEWETASESSANMRSAGHPEVNPQVAKSITSETKSTHRDRTPPKKSFSSQRPLNSRHTETGIHRRSHNLHDRGSKTTRITTHRSSRSVTNQKSSSIQRLDEENSTGKQVKKDQHRHSLDGYDLNNVAGVVKIETLPASALEEENEAFDDGGEEFCVVMSKRGRKEQKAAQLSKQIAIESTVITSIPTDQPIKPALIANDEKQTIEKISNDTNQTSATHARNGKSVPPRFNGKTSSSTTRQHNTKTDHQSASMNYYYDQNYYYYDQSQYYDDGSYYSYGNYNQSHRQPPTRRKQRSQQSHDANVVDDIGSERKPEVNIAEKVHSTASNVMSNIQMWDPHTDSTISNSSKLIEKRTFLLSTHDRKFGNEVVPSSSSNDPSLPLHQRTATDLTTHSTVSKTSETIARTIKPPVTDNKVNRDNKTKSTSYEKNDTIASLGSNQLFEKSTFLDYDDKQSIGTVGDDYNQKINSLKTIWDASDHPSMQLEQTINTMVAMKQKKQHHDNTVPSNSSTKTDTYVKESIPTSSTSISVTNTNVSSTIADDTNNKNTVATGNLQSTGSSSTINQPPTYSTSTVSSKNEQKNICTVKPTQQVAPNIQDQVDVTSYQTFAAPPLPPPMSQASLQQQQQQQQHILPQSQVNTLHQQHTYPFYENLLPAPPPPLPQQQAQQQQQQQQFNRIYSSTSNTTSTDPINSDFSSIQSSQIYAPQNFQYRNTNVFIQPPNVPNTNSMFHHTSQGSISAPPQNNAMPPMATYPSPFLVDHGGHMISQPQPPPPQAYINNQMMSGRPQGGPYYRTTPQQQMQTPPGPPYGSQDPLAHGGFYPSFFQPPNSNAPPVGHPSAHNLYGQNEGFHPPHPQMFARAGSIDRGDHPLMSQPPPQSLSRPTNYPSTSSNQQQQGQPPSLLSQNLKSFHTNQQQTSSSNQAQFYPPLNQYARQLMPSGAMNTTNNRPQTQPVPSLMSGLNKNFSNNGNNMNNTQSSFQHRQPLLPPQSNNSRLSYQHNAQYPNYSKSAGPNDDNVKPKHM</sequence>
<feature type="compositionally biased region" description="Low complexity" evidence="1">
    <location>
        <begin position="2103"/>
        <end position="2128"/>
    </location>
</feature>
<evidence type="ECO:0000313" key="4">
    <source>
        <dbReference type="Proteomes" id="UP000681720"/>
    </source>
</evidence>
<feature type="region of interest" description="Disordered" evidence="1">
    <location>
        <begin position="71"/>
        <end position="262"/>
    </location>
</feature>
<feature type="compositionally biased region" description="Low complexity" evidence="1">
    <location>
        <begin position="697"/>
        <end position="709"/>
    </location>
</feature>
<dbReference type="EMBL" id="CAJOBJ010000262">
    <property type="protein sequence ID" value="CAF3809527.1"/>
    <property type="molecule type" value="Genomic_DNA"/>
</dbReference>
<feature type="compositionally biased region" description="Polar residues" evidence="1">
    <location>
        <begin position="739"/>
        <end position="756"/>
    </location>
</feature>
<feature type="compositionally biased region" description="Polar residues" evidence="1">
    <location>
        <begin position="1456"/>
        <end position="1465"/>
    </location>
</feature>
<dbReference type="PANTHER" id="PTHR14038">
    <property type="entry name" value="BAT2 HLA-B-ASSOCIATED TRANSCRIPT 2"/>
    <property type="match status" value="1"/>
</dbReference>
<feature type="compositionally biased region" description="Low complexity" evidence="1">
    <location>
        <begin position="1887"/>
        <end position="1898"/>
    </location>
</feature>
<feature type="compositionally biased region" description="Basic and acidic residues" evidence="1">
    <location>
        <begin position="813"/>
        <end position="827"/>
    </location>
</feature>
<evidence type="ECO:0000313" key="2">
    <source>
        <dbReference type="EMBL" id="CAF3791068.1"/>
    </source>
</evidence>
<feature type="region of interest" description="Disordered" evidence="1">
    <location>
        <begin position="2163"/>
        <end position="2246"/>
    </location>
</feature>
<feature type="region of interest" description="Disordered" evidence="1">
    <location>
        <begin position="682"/>
        <end position="902"/>
    </location>
</feature>
<protein>
    <submittedName>
        <fullName evidence="3">Uncharacterized protein</fullName>
    </submittedName>
</protein>
<feature type="compositionally biased region" description="Polar residues" evidence="1">
    <location>
        <begin position="829"/>
        <end position="840"/>
    </location>
</feature>
<proteinExistence type="predicted"/>
<feature type="compositionally biased region" description="Polar residues" evidence="1">
    <location>
        <begin position="202"/>
        <end position="224"/>
    </location>
</feature>
<feature type="region of interest" description="Disordered" evidence="1">
    <location>
        <begin position="1432"/>
        <end position="1475"/>
    </location>
</feature>
<feature type="region of interest" description="Disordered" evidence="1">
    <location>
        <begin position="1766"/>
        <end position="1803"/>
    </location>
</feature>
<feature type="compositionally biased region" description="Basic and acidic residues" evidence="1">
    <location>
        <begin position="489"/>
        <end position="502"/>
    </location>
</feature>
<feature type="compositionally biased region" description="Polar residues" evidence="1">
    <location>
        <begin position="526"/>
        <end position="535"/>
    </location>
</feature>
<gene>
    <name evidence="2" type="ORF">BYL167_LOCUS2453</name>
    <name evidence="3" type="ORF">GIL414_LOCUS1554</name>
</gene>
<reference evidence="3" key="1">
    <citation type="submission" date="2021-02" db="EMBL/GenBank/DDBJ databases">
        <authorList>
            <person name="Nowell W R."/>
        </authorList>
    </citation>
    <scope>NUCLEOTIDE SEQUENCE</scope>
</reference>
<feature type="compositionally biased region" description="Low complexity" evidence="1">
    <location>
        <begin position="1595"/>
        <end position="1606"/>
    </location>
</feature>
<feature type="compositionally biased region" description="Low complexity" evidence="1">
    <location>
        <begin position="2186"/>
        <end position="2198"/>
    </location>
</feature>
<accession>A0A8S2JG53</accession>
<feature type="region of interest" description="Disordered" evidence="1">
    <location>
        <begin position="486"/>
        <end position="563"/>
    </location>
</feature>
<feature type="compositionally biased region" description="Low complexity" evidence="1">
    <location>
        <begin position="757"/>
        <end position="768"/>
    </location>
</feature>
<dbReference type="InterPro" id="IPR033184">
    <property type="entry name" value="PRRC2"/>
</dbReference>
<comment type="caution">
    <text evidence="3">The sequence shown here is derived from an EMBL/GenBank/DDBJ whole genome shotgun (WGS) entry which is preliminary data.</text>
</comment>
<feature type="region of interest" description="Disordered" evidence="1">
    <location>
        <begin position="1874"/>
        <end position="1900"/>
    </location>
</feature>
<feature type="compositionally biased region" description="Low complexity" evidence="1">
    <location>
        <begin position="620"/>
        <end position="630"/>
    </location>
</feature>
<feature type="compositionally biased region" description="Polar residues" evidence="1">
    <location>
        <begin position="86"/>
        <end position="147"/>
    </location>
</feature>
<feature type="compositionally biased region" description="Basic and acidic residues" evidence="1">
    <location>
        <begin position="1281"/>
        <end position="1299"/>
    </location>
</feature>
<organism evidence="3 4">
    <name type="scientific">Rotaria magnacalcarata</name>
    <dbReference type="NCBI Taxonomy" id="392030"/>
    <lineage>
        <taxon>Eukaryota</taxon>
        <taxon>Metazoa</taxon>
        <taxon>Spiralia</taxon>
        <taxon>Gnathifera</taxon>
        <taxon>Rotifera</taxon>
        <taxon>Eurotatoria</taxon>
        <taxon>Bdelloidea</taxon>
        <taxon>Philodinida</taxon>
        <taxon>Philodinidae</taxon>
        <taxon>Rotaria</taxon>
    </lineage>
</organism>
<feature type="compositionally biased region" description="Polar residues" evidence="1">
    <location>
        <begin position="1271"/>
        <end position="1280"/>
    </location>
</feature>
<feature type="compositionally biased region" description="Polar residues" evidence="1">
    <location>
        <begin position="171"/>
        <end position="187"/>
    </location>
</feature>